<sequence>MPRGQNTESENGGRKPRQYMRDVPTNSFRLTIIDHYDVHGMPATLERFYPGVVGSAKETKRKSVYLWEKGREKLVRLCKAHVTSELRRTREIGTATTLPRDAELDLIKWINGYRLEGAPISALMLTRKSLQSSSEIGVSATGFNASWTWRQAFLRRHKLAFRMRTREGKIWPAGISAKAAAFSSELQQRMGELGVDVVYNADQTPVFFEHIPTKTIEAKGTHTMWVRFGGKTKERMTCMLLGDSFGNKYQPFLIFKTTTPLKKETAAENNAKRHGYGKRLWIKMCDLQSTFGVQIYANATAWWNAEMSVGFLEYHFGDRRERQVSPILLLWDDFSAHWSERVQNCAEELGVVLMRVPPGYTSVC</sequence>
<evidence type="ECO:0000313" key="4">
    <source>
        <dbReference type="EMBL" id="CCA15789.1"/>
    </source>
</evidence>
<accession>F0W3Z3</accession>
<evidence type="ECO:0000259" key="3">
    <source>
        <dbReference type="PROSITE" id="PS51253"/>
    </source>
</evidence>
<proteinExistence type="predicted"/>
<evidence type="ECO:0000256" key="2">
    <source>
        <dbReference type="SAM" id="MobiDB-lite"/>
    </source>
</evidence>
<dbReference type="GO" id="GO:0003677">
    <property type="term" value="F:DNA binding"/>
    <property type="evidence" value="ECO:0007669"/>
    <property type="project" value="UniProtKB-KW"/>
</dbReference>
<dbReference type="HOGENOM" id="CLU_031434_1_0_1"/>
<dbReference type="PANTHER" id="PTHR19303:SF57">
    <property type="entry name" value="HTH CENPB-TYPE DOMAIN-CONTAINING PROTEIN"/>
    <property type="match status" value="1"/>
</dbReference>
<dbReference type="InterPro" id="IPR050863">
    <property type="entry name" value="CenT-Element_Derived"/>
</dbReference>
<protein>
    <submittedName>
        <fullName evidence="4">Uncharacterized protein AlNc14C15G1692</fullName>
    </submittedName>
</protein>
<dbReference type="PANTHER" id="PTHR19303">
    <property type="entry name" value="TRANSPOSON"/>
    <property type="match status" value="1"/>
</dbReference>
<dbReference type="EMBL" id="FR824060">
    <property type="protein sequence ID" value="CCA15789.1"/>
    <property type="molecule type" value="Genomic_DNA"/>
</dbReference>
<dbReference type="AlphaFoldDB" id="F0W3Z3"/>
<feature type="domain" description="HTH CENPB-type" evidence="3">
    <location>
        <begin position="90"/>
        <end position="163"/>
    </location>
</feature>
<feature type="region of interest" description="Disordered" evidence="2">
    <location>
        <begin position="1"/>
        <end position="21"/>
    </location>
</feature>
<evidence type="ECO:0000256" key="1">
    <source>
        <dbReference type="ARBA" id="ARBA00023125"/>
    </source>
</evidence>
<dbReference type="PROSITE" id="PS51253">
    <property type="entry name" value="HTH_CENPB"/>
    <property type="match status" value="1"/>
</dbReference>
<name>F0W3Z3_9STRA</name>
<feature type="compositionally biased region" description="Polar residues" evidence="2">
    <location>
        <begin position="1"/>
        <end position="10"/>
    </location>
</feature>
<gene>
    <name evidence="4" type="primary">AlNc14C15G1692</name>
    <name evidence="4" type="ORF">ALNC14_019320</name>
</gene>
<dbReference type="InterPro" id="IPR006600">
    <property type="entry name" value="HTH_CenpB_DNA-bd_dom"/>
</dbReference>
<reference evidence="4" key="2">
    <citation type="submission" date="2011-02" db="EMBL/GenBank/DDBJ databases">
        <authorList>
            <person name="MacLean D."/>
        </authorList>
    </citation>
    <scope>NUCLEOTIDE SEQUENCE</scope>
</reference>
<reference evidence="4" key="1">
    <citation type="journal article" date="2011" name="PLoS Biol.">
        <title>Gene gain and loss during evolution of obligate parasitism in the white rust pathogen of Arabidopsis thaliana.</title>
        <authorList>
            <person name="Kemen E."/>
            <person name="Gardiner A."/>
            <person name="Schultz-Larsen T."/>
            <person name="Kemen A.C."/>
            <person name="Balmuth A.L."/>
            <person name="Robert-Seilaniantz A."/>
            <person name="Bailey K."/>
            <person name="Holub E."/>
            <person name="Studholme D.J."/>
            <person name="Maclean D."/>
            <person name="Jones J.D."/>
        </authorList>
    </citation>
    <scope>NUCLEOTIDE SEQUENCE</scope>
</reference>
<dbReference type="Pfam" id="PF03184">
    <property type="entry name" value="DDE_1"/>
    <property type="match status" value="1"/>
</dbReference>
<dbReference type="GO" id="GO:0005634">
    <property type="term" value="C:nucleus"/>
    <property type="evidence" value="ECO:0007669"/>
    <property type="project" value="TreeGrafter"/>
</dbReference>
<organism evidence="4">
    <name type="scientific">Albugo laibachii Nc14</name>
    <dbReference type="NCBI Taxonomy" id="890382"/>
    <lineage>
        <taxon>Eukaryota</taxon>
        <taxon>Sar</taxon>
        <taxon>Stramenopiles</taxon>
        <taxon>Oomycota</taxon>
        <taxon>Peronosporomycetes</taxon>
        <taxon>Albuginales</taxon>
        <taxon>Albuginaceae</taxon>
        <taxon>Albugo</taxon>
    </lineage>
</organism>
<dbReference type="Gene3D" id="1.10.10.60">
    <property type="entry name" value="Homeodomain-like"/>
    <property type="match status" value="1"/>
</dbReference>
<dbReference type="InterPro" id="IPR004875">
    <property type="entry name" value="DDE_SF_endonuclease_dom"/>
</dbReference>
<keyword evidence="1" id="KW-0238">DNA-binding</keyword>